<dbReference type="PROSITE" id="PS51257">
    <property type="entry name" value="PROKAR_LIPOPROTEIN"/>
    <property type="match status" value="1"/>
</dbReference>
<evidence type="ECO:0008006" key="5">
    <source>
        <dbReference type="Google" id="ProtNLM"/>
    </source>
</evidence>
<dbReference type="EMBL" id="JACHFW010000001">
    <property type="protein sequence ID" value="MBB5263416.1"/>
    <property type="molecule type" value="Genomic_DNA"/>
</dbReference>
<comment type="caution">
    <text evidence="3">The sequence shown here is derived from an EMBL/GenBank/DDBJ whole genome shotgun (WGS) entry which is preliminary data.</text>
</comment>
<feature type="compositionally biased region" description="Polar residues" evidence="1">
    <location>
        <begin position="22"/>
        <end position="36"/>
    </location>
</feature>
<feature type="chain" id="PRO_5031189079" description="WG repeat-containing protein" evidence="2">
    <location>
        <begin position="19"/>
        <end position="488"/>
    </location>
</feature>
<evidence type="ECO:0000256" key="2">
    <source>
        <dbReference type="SAM" id="SignalP"/>
    </source>
</evidence>
<accession>A0A7W8H7P8</accession>
<evidence type="ECO:0000313" key="4">
    <source>
        <dbReference type="Proteomes" id="UP000543642"/>
    </source>
</evidence>
<gene>
    <name evidence="3" type="ORF">HNP82_000510</name>
</gene>
<feature type="signal peptide" evidence="2">
    <location>
        <begin position="1"/>
        <end position="18"/>
    </location>
</feature>
<proteinExistence type="predicted"/>
<feature type="compositionally biased region" description="Acidic residues" evidence="1">
    <location>
        <begin position="37"/>
        <end position="58"/>
    </location>
</feature>
<organism evidence="3 4">
    <name type="scientific">Catenibacillus scindens</name>
    <dbReference type="NCBI Taxonomy" id="673271"/>
    <lineage>
        <taxon>Bacteria</taxon>
        <taxon>Bacillati</taxon>
        <taxon>Bacillota</taxon>
        <taxon>Clostridia</taxon>
        <taxon>Lachnospirales</taxon>
        <taxon>Lachnospiraceae</taxon>
        <taxon>Catenibacillus</taxon>
    </lineage>
</organism>
<feature type="region of interest" description="Disordered" evidence="1">
    <location>
        <begin position="21"/>
        <end position="58"/>
    </location>
</feature>
<reference evidence="3 4" key="1">
    <citation type="submission" date="2020-08" db="EMBL/GenBank/DDBJ databases">
        <title>Genomic Encyclopedia of Type Strains, Phase IV (KMG-IV): sequencing the most valuable type-strain genomes for metagenomic binning, comparative biology and taxonomic classification.</title>
        <authorList>
            <person name="Goeker M."/>
        </authorList>
    </citation>
    <scope>NUCLEOTIDE SEQUENCE [LARGE SCALE GENOMIC DNA]</scope>
    <source>
        <strain evidence="3 4">DSM 106146</strain>
    </source>
</reference>
<dbReference type="Proteomes" id="UP000543642">
    <property type="component" value="Unassembled WGS sequence"/>
</dbReference>
<name>A0A7W8H7P8_9FIRM</name>
<keyword evidence="4" id="KW-1185">Reference proteome</keyword>
<protein>
    <recommendedName>
        <fullName evidence="5">WG repeat-containing protein</fullName>
    </recommendedName>
</protein>
<evidence type="ECO:0000313" key="3">
    <source>
        <dbReference type="EMBL" id="MBB5263416.1"/>
    </source>
</evidence>
<evidence type="ECO:0000256" key="1">
    <source>
        <dbReference type="SAM" id="MobiDB-lite"/>
    </source>
</evidence>
<sequence length="488" mass="54790">MKKCITISLTFCMLLALASCGKTDTSSPENSISIDTENMEESEEAEYSESEQSEYTESEEEFITVDRSTIKNATGYHNGYNYVTFNDGTSAVFDMDGIEVARFPFAMEYEYTNWLNDDLLVVAREGVHFAVYYDEFAILSISEGIIYDSTKDDEHDWTYLGGYGNTILVQRYLQGFNVDATYQIAFTDPYGSEPEAWTDVADRFAYDYDLGEGMYLLNTGSSGSAETDDIRLCSLSDRSIVKLSEFPGLLDGAKFYDGYIVEGSEDCKKMDMSGNVSRTFGEDIHAGGPSWGNTVYAEGLIGFISVYPYDNYDDYRSGYFDVNGNCIVDLKEYTERYYFDSMGAFLNGHAGVILEAKDNGSKFYACFDSQGNLMYEPFMCEDGSSDIELIDGGYFLAKAYGADNTFYDVTGETYIPLTDDMSFLPDNVTFEGVTTDGDQYSYSEGIFTVKADLGTGYAHVYEPCYEFYQKDGTQIYLQMKVDPMDGEF</sequence>
<dbReference type="AlphaFoldDB" id="A0A7W8H7P8"/>
<keyword evidence="2" id="KW-0732">Signal</keyword>
<dbReference type="RefSeq" id="WP_183771113.1">
    <property type="nucleotide sequence ID" value="NZ_JACHFW010000001.1"/>
</dbReference>